<reference evidence="1 2" key="2">
    <citation type="journal article" date="2015" name="Biomed. Res. Int.">
        <title>Effects of Arsenite Resistance on the Growth and Functional Gene Expression of Leptospirillum ferriphilum and Acidithiobacillus thiooxidans in Pure Culture and Coculture.</title>
        <authorList>
            <person name="Jiang H."/>
            <person name="Liang Y."/>
            <person name="Yin H."/>
            <person name="Xiao Y."/>
            <person name="Guo X."/>
            <person name="Xu Y."/>
            <person name="Hu Q."/>
            <person name="Liu H."/>
            <person name="Liu X."/>
        </authorList>
    </citation>
    <scope>NUCLEOTIDE SEQUENCE [LARGE SCALE GENOMIC DNA]</scope>
    <source>
        <strain evidence="1 2">YSK</strain>
    </source>
</reference>
<dbReference type="Proteomes" id="UP000027059">
    <property type="component" value="Chromosome"/>
</dbReference>
<dbReference type="EMBL" id="CP007243">
    <property type="protein sequence ID" value="AIA31563.1"/>
    <property type="molecule type" value="Genomic_DNA"/>
</dbReference>
<name>A0A059XXC1_9BACT</name>
<proteinExistence type="predicted"/>
<dbReference type="HOGENOM" id="CLU_2935964_0_0_0"/>
<protein>
    <submittedName>
        <fullName evidence="1">Uncharacterized protein</fullName>
    </submittedName>
</protein>
<sequence>MHIHKLALIFSFPGTGQTFPPLYQSRPDGFKRQPRRFPSPRFSQKRLLFLLNWKEGEKWC</sequence>
<evidence type="ECO:0000313" key="1">
    <source>
        <dbReference type="EMBL" id="AIA31563.1"/>
    </source>
</evidence>
<accession>A0A059XXC1</accession>
<dbReference type="AlphaFoldDB" id="A0A059XXC1"/>
<reference evidence="2" key="1">
    <citation type="submission" date="2014-02" db="EMBL/GenBank/DDBJ databases">
        <title>Complete genome sequence and comparative genomic analysis of the nitrogen-fixing bacterium Leptospirillum ferriphilum YSK.</title>
        <authorList>
            <person name="Guo X."/>
            <person name="Yin H."/>
            <person name="Liang Y."/>
            <person name="Hu Q."/>
            <person name="Ma L."/>
            <person name="Xiao Y."/>
            <person name="Zhang X."/>
            <person name="Qiu G."/>
            <person name="Liu X."/>
        </authorList>
    </citation>
    <scope>NUCLEOTIDE SEQUENCE [LARGE SCALE GENOMIC DNA]</scope>
    <source>
        <strain evidence="2">YSK</strain>
    </source>
</reference>
<keyword evidence="2" id="KW-1185">Reference proteome</keyword>
<organism evidence="1 2">
    <name type="scientific">Leptospirillum ferriphilum YSK</name>
    <dbReference type="NCBI Taxonomy" id="1441628"/>
    <lineage>
        <taxon>Bacteria</taxon>
        <taxon>Pseudomonadati</taxon>
        <taxon>Nitrospirota</taxon>
        <taxon>Nitrospiria</taxon>
        <taxon>Nitrospirales</taxon>
        <taxon>Nitrospiraceae</taxon>
        <taxon>Leptospirillum</taxon>
    </lineage>
</organism>
<evidence type="ECO:0000313" key="2">
    <source>
        <dbReference type="Proteomes" id="UP000027059"/>
    </source>
</evidence>
<gene>
    <name evidence="1" type="ORF">Y981_03625</name>
</gene>
<dbReference type="KEGG" id="lfp:Y981_03625"/>